<gene>
    <name evidence="1" type="ORF">KIW84_012428</name>
</gene>
<keyword evidence="2" id="KW-1185">Reference proteome</keyword>
<comment type="caution">
    <text evidence="1">The sequence shown here is derived from an EMBL/GenBank/DDBJ whole genome shotgun (WGS) entry which is preliminary data.</text>
</comment>
<proteinExistence type="predicted"/>
<evidence type="ECO:0000313" key="2">
    <source>
        <dbReference type="Proteomes" id="UP001058974"/>
    </source>
</evidence>
<evidence type="ECO:0000313" key="1">
    <source>
        <dbReference type="EMBL" id="KAI5443778.1"/>
    </source>
</evidence>
<dbReference type="EMBL" id="JAMSHJ010000001">
    <property type="protein sequence ID" value="KAI5443778.1"/>
    <property type="molecule type" value="Genomic_DNA"/>
</dbReference>
<dbReference type="Proteomes" id="UP001058974">
    <property type="component" value="Chromosome 1"/>
</dbReference>
<reference evidence="1 2" key="1">
    <citation type="journal article" date="2022" name="Nat. Genet.">
        <title>Improved pea reference genome and pan-genome highlight genomic features and evolutionary characteristics.</title>
        <authorList>
            <person name="Yang T."/>
            <person name="Liu R."/>
            <person name="Luo Y."/>
            <person name="Hu S."/>
            <person name="Wang D."/>
            <person name="Wang C."/>
            <person name="Pandey M.K."/>
            <person name="Ge S."/>
            <person name="Xu Q."/>
            <person name="Li N."/>
            <person name="Li G."/>
            <person name="Huang Y."/>
            <person name="Saxena R.K."/>
            <person name="Ji Y."/>
            <person name="Li M."/>
            <person name="Yan X."/>
            <person name="He Y."/>
            <person name="Liu Y."/>
            <person name="Wang X."/>
            <person name="Xiang C."/>
            <person name="Varshney R.K."/>
            <person name="Ding H."/>
            <person name="Gao S."/>
            <person name="Zong X."/>
        </authorList>
    </citation>
    <scope>NUCLEOTIDE SEQUENCE [LARGE SCALE GENOMIC DNA]</scope>
    <source>
        <strain evidence="1 2">cv. Zhongwan 6</strain>
    </source>
</reference>
<sequence length="146" mass="16919">MFALDNTMTKFNELNYADWSEKIQFQLGVMNLDMALIMDEKPAAIMEDSTEDEKALLEDWERSNRLSLNLMRMTMADNIKPSIPNTENAREFMKNVKEYSNSEITDKSVVGNLMSELTTKKFEWSQPIHDHVTQMGNLEAKLKSFV</sequence>
<organism evidence="1 2">
    <name type="scientific">Pisum sativum</name>
    <name type="common">Garden pea</name>
    <name type="synonym">Lathyrus oleraceus</name>
    <dbReference type="NCBI Taxonomy" id="3888"/>
    <lineage>
        <taxon>Eukaryota</taxon>
        <taxon>Viridiplantae</taxon>
        <taxon>Streptophyta</taxon>
        <taxon>Embryophyta</taxon>
        <taxon>Tracheophyta</taxon>
        <taxon>Spermatophyta</taxon>
        <taxon>Magnoliopsida</taxon>
        <taxon>eudicotyledons</taxon>
        <taxon>Gunneridae</taxon>
        <taxon>Pentapetalae</taxon>
        <taxon>rosids</taxon>
        <taxon>fabids</taxon>
        <taxon>Fabales</taxon>
        <taxon>Fabaceae</taxon>
        <taxon>Papilionoideae</taxon>
        <taxon>50 kb inversion clade</taxon>
        <taxon>NPAAA clade</taxon>
        <taxon>Hologalegina</taxon>
        <taxon>IRL clade</taxon>
        <taxon>Fabeae</taxon>
        <taxon>Lathyrus</taxon>
    </lineage>
</organism>
<evidence type="ECO:0008006" key="3">
    <source>
        <dbReference type="Google" id="ProtNLM"/>
    </source>
</evidence>
<name>A0A9D5GWM6_PEA</name>
<protein>
    <recommendedName>
        <fullName evidence="3">UBN2 domain-containing protein</fullName>
    </recommendedName>
</protein>
<accession>A0A9D5GWM6</accession>
<dbReference type="AlphaFoldDB" id="A0A9D5GWM6"/>
<dbReference type="Gramene" id="Psat01G0242800-T1">
    <property type="protein sequence ID" value="KAI5443778.1"/>
    <property type="gene ID" value="KIW84_012428"/>
</dbReference>